<keyword evidence="6" id="KW-1133">Transmembrane helix</keyword>
<evidence type="ECO:0000256" key="6">
    <source>
        <dbReference type="SAM" id="Phobius"/>
    </source>
</evidence>
<dbReference type="RefSeq" id="XP_053017001.1">
    <property type="nucleotide sequence ID" value="XM_053165850.1"/>
</dbReference>
<proteinExistence type="predicted"/>
<evidence type="ECO:0000313" key="10">
    <source>
        <dbReference type="Proteomes" id="UP001164743"/>
    </source>
</evidence>
<feature type="transmembrane region" description="Helical" evidence="6">
    <location>
        <begin position="232"/>
        <end position="252"/>
    </location>
</feature>
<gene>
    <name evidence="9" type="ORF">PtA15_1A787</name>
</gene>
<feature type="signal peptide" evidence="7">
    <location>
        <begin position="1"/>
        <end position="26"/>
    </location>
</feature>
<name>A0ABY7CBB2_9BASI</name>
<dbReference type="GeneID" id="77806745"/>
<reference evidence="9" key="1">
    <citation type="submission" date="2022-10" db="EMBL/GenBank/DDBJ databases">
        <title>Puccinia triticina Genome sequencing and assembly.</title>
        <authorList>
            <person name="Li C."/>
        </authorList>
    </citation>
    <scope>NUCLEOTIDE SEQUENCE</scope>
    <source>
        <strain evidence="9">Pt15</strain>
    </source>
</reference>
<feature type="domain" description="RING-type" evidence="8">
    <location>
        <begin position="146"/>
        <end position="193"/>
    </location>
</feature>
<evidence type="ECO:0000256" key="4">
    <source>
        <dbReference type="PROSITE-ProRule" id="PRU00175"/>
    </source>
</evidence>
<dbReference type="Proteomes" id="UP001164743">
    <property type="component" value="Chromosome 1A"/>
</dbReference>
<feature type="chain" id="PRO_5046289717" description="RING-type domain-containing protein" evidence="7">
    <location>
        <begin position="27"/>
        <end position="255"/>
    </location>
</feature>
<evidence type="ECO:0000259" key="8">
    <source>
        <dbReference type="PROSITE" id="PS50089"/>
    </source>
</evidence>
<sequence>MSFHLVLKPLIMLFLFLILLIGTRVAMELPDRPSLVESREGTTGFSASLHSISTKSVCESNCGSDESRAHTLAGPLDDQGETPLPKLQEIVIQDGGVGPSQGTREASKAISNVGISPPHLTFNPEGQAVPTDVESSGDPSKPMTECPICCEYIQSEKPSASYFGKECDHKFHEKCIQPWLDQQREKATCPVCRLPVQWTKELAAKLSVPKLHFDEPFRKIIRMIRSLTGPQVAIVSAFAFFIVVVMTVSRYLPTR</sequence>
<keyword evidence="10" id="KW-1185">Reference proteome</keyword>
<evidence type="ECO:0000256" key="1">
    <source>
        <dbReference type="ARBA" id="ARBA00022723"/>
    </source>
</evidence>
<evidence type="ECO:0000313" key="9">
    <source>
        <dbReference type="EMBL" id="WAQ81446.1"/>
    </source>
</evidence>
<dbReference type="Pfam" id="PF13639">
    <property type="entry name" value="zf-RING_2"/>
    <property type="match status" value="1"/>
</dbReference>
<dbReference type="EMBL" id="CP110421">
    <property type="protein sequence ID" value="WAQ81446.1"/>
    <property type="molecule type" value="Genomic_DNA"/>
</dbReference>
<dbReference type="PANTHER" id="PTHR15710">
    <property type="entry name" value="E3 UBIQUITIN-PROTEIN LIGASE PRAJA"/>
    <property type="match status" value="1"/>
</dbReference>
<dbReference type="PANTHER" id="PTHR15710:SF243">
    <property type="entry name" value="E3 UBIQUITIN-PROTEIN LIGASE PRAJA-2 ISOFORM X1"/>
    <property type="match status" value="1"/>
</dbReference>
<keyword evidence="6" id="KW-0472">Membrane</keyword>
<keyword evidence="2 4" id="KW-0863">Zinc-finger</keyword>
<dbReference type="SUPFAM" id="SSF57850">
    <property type="entry name" value="RING/U-box"/>
    <property type="match status" value="1"/>
</dbReference>
<dbReference type="InterPro" id="IPR013083">
    <property type="entry name" value="Znf_RING/FYVE/PHD"/>
</dbReference>
<evidence type="ECO:0000256" key="3">
    <source>
        <dbReference type="ARBA" id="ARBA00022833"/>
    </source>
</evidence>
<keyword evidence="7" id="KW-0732">Signal</keyword>
<dbReference type="Gene3D" id="3.30.40.10">
    <property type="entry name" value="Zinc/RING finger domain, C3HC4 (zinc finger)"/>
    <property type="match status" value="1"/>
</dbReference>
<dbReference type="InterPro" id="IPR001841">
    <property type="entry name" value="Znf_RING"/>
</dbReference>
<dbReference type="SMART" id="SM00184">
    <property type="entry name" value="RING"/>
    <property type="match status" value="1"/>
</dbReference>
<keyword evidence="3" id="KW-0862">Zinc</keyword>
<keyword evidence="1" id="KW-0479">Metal-binding</keyword>
<feature type="region of interest" description="Disordered" evidence="5">
    <location>
        <begin position="113"/>
        <end position="140"/>
    </location>
</feature>
<protein>
    <recommendedName>
        <fullName evidence="8">RING-type domain-containing protein</fullName>
    </recommendedName>
</protein>
<keyword evidence="6" id="KW-0812">Transmembrane</keyword>
<accession>A0ABY7CBB2</accession>
<evidence type="ECO:0000256" key="2">
    <source>
        <dbReference type="ARBA" id="ARBA00022771"/>
    </source>
</evidence>
<evidence type="ECO:0000256" key="5">
    <source>
        <dbReference type="SAM" id="MobiDB-lite"/>
    </source>
</evidence>
<evidence type="ECO:0000256" key="7">
    <source>
        <dbReference type="SAM" id="SignalP"/>
    </source>
</evidence>
<dbReference type="PROSITE" id="PS50089">
    <property type="entry name" value="ZF_RING_2"/>
    <property type="match status" value="1"/>
</dbReference>
<organism evidence="9 10">
    <name type="scientific">Puccinia triticina</name>
    <dbReference type="NCBI Taxonomy" id="208348"/>
    <lineage>
        <taxon>Eukaryota</taxon>
        <taxon>Fungi</taxon>
        <taxon>Dikarya</taxon>
        <taxon>Basidiomycota</taxon>
        <taxon>Pucciniomycotina</taxon>
        <taxon>Pucciniomycetes</taxon>
        <taxon>Pucciniales</taxon>
        <taxon>Pucciniaceae</taxon>
        <taxon>Puccinia</taxon>
    </lineage>
</organism>